<dbReference type="eggNOG" id="COG3735">
    <property type="taxonomic scope" value="Bacteria"/>
</dbReference>
<reference evidence="3" key="1">
    <citation type="submission" date="2011-03" db="EMBL/GenBank/DDBJ databases">
        <title>Draft genome sequence of Brevundimonas diminuta.</title>
        <authorList>
            <person name="Brown P.J.B."/>
            <person name="Buechlein A."/>
            <person name="Hemmerich C."/>
            <person name="Brun Y.V."/>
        </authorList>
    </citation>
    <scope>NUCLEOTIDE SEQUENCE [LARGE SCALE GENOMIC DNA]</scope>
    <source>
        <strain evidence="3">C19</strain>
    </source>
</reference>
<dbReference type="RefSeq" id="WP_006271664.1">
    <property type="nucleotide sequence ID" value="NZ_GL883077.1"/>
</dbReference>
<dbReference type="EMBL" id="GL883077">
    <property type="protein sequence ID" value="EGF92488.1"/>
    <property type="molecule type" value="Genomic_DNA"/>
</dbReference>
<dbReference type="AlphaFoldDB" id="F4QGN6"/>
<dbReference type="Pfam" id="PF01963">
    <property type="entry name" value="TraB_PrgY_gumN"/>
    <property type="match status" value="1"/>
</dbReference>
<name>F4QGN6_9CAUL</name>
<proteinExistence type="predicted"/>
<dbReference type="InterPro" id="IPR002816">
    <property type="entry name" value="TraB/PrgY/GumN_fam"/>
</dbReference>
<keyword evidence="1" id="KW-0732">Signal</keyword>
<evidence type="ECO:0000313" key="2">
    <source>
        <dbReference type="EMBL" id="EGF92488.1"/>
    </source>
</evidence>
<dbReference type="InterPro" id="IPR047111">
    <property type="entry name" value="YbaP-like"/>
</dbReference>
<dbReference type="PANTHER" id="PTHR40590">
    <property type="entry name" value="CYTOPLASMIC PROTEIN-RELATED"/>
    <property type="match status" value="1"/>
</dbReference>
<dbReference type="OrthoDB" id="9806326at2"/>
<feature type="signal peptide" evidence="1">
    <location>
        <begin position="1"/>
        <end position="20"/>
    </location>
</feature>
<accession>F4QGN6</accession>
<dbReference type="STRING" id="715226.ABI_09250"/>
<protein>
    <submittedName>
        <fullName evidence="2">GumN family protein</fullName>
    </submittedName>
</protein>
<dbReference type="Proteomes" id="UP000006512">
    <property type="component" value="Unassembled WGS sequence"/>
</dbReference>
<keyword evidence="3" id="KW-1185">Reference proteome</keyword>
<dbReference type="PANTHER" id="PTHR40590:SF1">
    <property type="entry name" value="CYTOPLASMIC PROTEIN"/>
    <property type="match status" value="1"/>
</dbReference>
<sequence length="306" mass="33567">MVRTVLAALLALSFSFVAPAVSAKSPIPADKVALASPTPLMWVIRDKDSTIYLFGSVHAMRDGVNWLTPAIQERFDQAGEVWLEVADMDDQTRLVAVARAYMVNPANNMTDGLTGDEIADLDRRLPPCGYSRQAMMGMRKWAVGLMLVQCEFATMGLDPDNGIDITLMRRAQAASKPVHGLETMEEQMDVLAPDSEAEELQTLRSILKELDDTPEMVDQLITAWLAGDVKTLERHLVADLEENDPTGYKRMIAGRNHQWVPKIKTILDGEGTVFIAVGAGHLVGPDSVITLLKKQGIKAKKVRTGS</sequence>
<evidence type="ECO:0000313" key="3">
    <source>
        <dbReference type="Proteomes" id="UP000006512"/>
    </source>
</evidence>
<dbReference type="HOGENOM" id="CLU_057525_0_1_5"/>
<evidence type="ECO:0000256" key="1">
    <source>
        <dbReference type="SAM" id="SignalP"/>
    </source>
</evidence>
<dbReference type="CDD" id="cd14789">
    <property type="entry name" value="Tiki"/>
    <property type="match status" value="1"/>
</dbReference>
<feature type="chain" id="PRO_5003320228" evidence="1">
    <location>
        <begin position="21"/>
        <end position="306"/>
    </location>
</feature>
<gene>
    <name evidence="2" type="ORF">ABI_09250</name>
</gene>
<organism evidence="2 3">
    <name type="scientific">Asticcacaulis biprosthecium C19</name>
    <dbReference type="NCBI Taxonomy" id="715226"/>
    <lineage>
        <taxon>Bacteria</taxon>
        <taxon>Pseudomonadati</taxon>
        <taxon>Pseudomonadota</taxon>
        <taxon>Alphaproteobacteria</taxon>
        <taxon>Caulobacterales</taxon>
        <taxon>Caulobacteraceae</taxon>
        <taxon>Asticcacaulis</taxon>
    </lineage>
</organism>